<reference evidence="1 2" key="1">
    <citation type="submission" date="2018-06" db="EMBL/GenBank/DDBJ databases">
        <title>Genomic Encyclopedia of Type Strains, Phase III (KMG-III): the genomes of soil and plant-associated and newly described type strains.</title>
        <authorList>
            <person name="Whitman W."/>
        </authorList>
    </citation>
    <scope>NUCLEOTIDE SEQUENCE [LARGE SCALE GENOMIC DNA]</scope>
    <source>
        <strain evidence="1 2">CGMCC 1.12504</strain>
    </source>
</reference>
<keyword evidence="2" id="KW-1185">Reference proteome</keyword>
<dbReference type="EMBL" id="QLSV01000006">
    <property type="protein sequence ID" value="RAR48088.1"/>
    <property type="molecule type" value="Genomic_DNA"/>
</dbReference>
<gene>
    <name evidence="1" type="ORF">B0I10_10689</name>
</gene>
<organism evidence="1 2">
    <name type="scientific">Flavobacterium lacus</name>
    <dbReference type="NCBI Taxonomy" id="1353778"/>
    <lineage>
        <taxon>Bacteria</taxon>
        <taxon>Pseudomonadati</taxon>
        <taxon>Bacteroidota</taxon>
        <taxon>Flavobacteriia</taxon>
        <taxon>Flavobacteriales</taxon>
        <taxon>Flavobacteriaceae</taxon>
        <taxon>Flavobacterium</taxon>
    </lineage>
</organism>
<name>A0A328WXU1_9FLAO</name>
<evidence type="ECO:0000313" key="1">
    <source>
        <dbReference type="EMBL" id="RAR48088.1"/>
    </source>
</evidence>
<sequence>MILKIKIYIFVGFLIIISCFLSGCKSKNSEDNYKSCVIERTQKKIIEGYGVKKDIFKLLEEAELSLLENKIIQNKNKESYLKLNEMAFNDEEISKKIMTDIKSNVDNNFFDLLSLTTLDFYSSCPEEVYSKETDDLKKTTLRKRFTMYANLMADGYNNEIRIYTLINESEKFYETERLVILHLILMNLSN</sequence>
<dbReference type="RefSeq" id="WP_112085920.1">
    <property type="nucleotide sequence ID" value="NZ_QLSV01000006.1"/>
</dbReference>
<comment type="caution">
    <text evidence="1">The sequence shown here is derived from an EMBL/GenBank/DDBJ whole genome shotgun (WGS) entry which is preliminary data.</text>
</comment>
<protein>
    <recommendedName>
        <fullName evidence="3">Lipoprotein</fullName>
    </recommendedName>
</protein>
<evidence type="ECO:0008006" key="3">
    <source>
        <dbReference type="Google" id="ProtNLM"/>
    </source>
</evidence>
<proteinExistence type="predicted"/>
<evidence type="ECO:0000313" key="2">
    <source>
        <dbReference type="Proteomes" id="UP000249518"/>
    </source>
</evidence>
<dbReference type="PROSITE" id="PS51257">
    <property type="entry name" value="PROKAR_LIPOPROTEIN"/>
    <property type="match status" value="1"/>
</dbReference>
<dbReference type="AlphaFoldDB" id="A0A328WXU1"/>
<accession>A0A328WXU1</accession>
<dbReference type="Proteomes" id="UP000249518">
    <property type="component" value="Unassembled WGS sequence"/>
</dbReference>